<dbReference type="Proteomes" id="UP000831880">
    <property type="component" value="Chromosome"/>
</dbReference>
<evidence type="ECO:0000313" key="9">
    <source>
        <dbReference type="Proteomes" id="UP000831880"/>
    </source>
</evidence>
<keyword evidence="3" id="KW-1003">Cell membrane</keyword>
<feature type="transmembrane region" description="Helical" evidence="7">
    <location>
        <begin position="111"/>
        <end position="130"/>
    </location>
</feature>
<evidence type="ECO:0000256" key="5">
    <source>
        <dbReference type="ARBA" id="ARBA00022989"/>
    </source>
</evidence>
<evidence type="ECO:0000256" key="2">
    <source>
        <dbReference type="ARBA" id="ARBA00005262"/>
    </source>
</evidence>
<gene>
    <name evidence="8" type="ORF">MUO14_14560</name>
</gene>
<organism evidence="8 9">
    <name type="scientific">Halobacillus shinanisalinarum</name>
    <dbReference type="NCBI Taxonomy" id="2932258"/>
    <lineage>
        <taxon>Bacteria</taxon>
        <taxon>Bacillati</taxon>
        <taxon>Bacillota</taxon>
        <taxon>Bacilli</taxon>
        <taxon>Bacillales</taxon>
        <taxon>Bacillaceae</taxon>
        <taxon>Halobacillus</taxon>
    </lineage>
</organism>
<feature type="transmembrane region" description="Helical" evidence="7">
    <location>
        <begin position="136"/>
        <end position="153"/>
    </location>
</feature>
<evidence type="ECO:0000313" key="8">
    <source>
        <dbReference type="EMBL" id="UOQ95706.1"/>
    </source>
</evidence>
<evidence type="ECO:0000256" key="6">
    <source>
        <dbReference type="ARBA" id="ARBA00023136"/>
    </source>
</evidence>
<keyword evidence="4 7" id="KW-0812">Transmembrane</keyword>
<dbReference type="EMBL" id="CP095074">
    <property type="protein sequence ID" value="UOQ95706.1"/>
    <property type="molecule type" value="Genomic_DNA"/>
</dbReference>
<comment type="subcellular location">
    <subcellularLocation>
        <location evidence="1">Cell membrane</location>
        <topology evidence="1">Multi-pass membrane protein</topology>
    </subcellularLocation>
</comment>
<name>A0ABY4H677_9BACI</name>
<proteinExistence type="inferred from homology"/>
<protein>
    <submittedName>
        <fullName evidence="8">Chromate transporter</fullName>
    </submittedName>
</protein>
<keyword evidence="6 7" id="KW-0472">Membrane</keyword>
<evidence type="ECO:0000256" key="4">
    <source>
        <dbReference type="ARBA" id="ARBA00022692"/>
    </source>
</evidence>
<keyword evidence="9" id="KW-1185">Reference proteome</keyword>
<comment type="similarity">
    <text evidence="2">Belongs to the chromate ion transporter (CHR) (TC 2.A.51) family.</text>
</comment>
<evidence type="ECO:0000256" key="7">
    <source>
        <dbReference type="SAM" id="Phobius"/>
    </source>
</evidence>
<keyword evidence="5 7" id="KW-1133">Transmembrane helix</keyword>
<dbReference type="PANTHER" id="PTHR43663">
    <property type="entry name" value="CHROMATE TRANSPORT PROTEIN-RELATED"/>
    <property type="match status" value="1"/>
</dbReference>
<sequence length="176" mass="19167">MLYWKIFVAFFIPGVLGYGGGPASIPLVENEVVGRYGWMNVQQFSEVLALANSLPGPIATKLAGYIGYEQGGILGAAIGVFATVAPSLIIMVFLLGLLYKYKDSPKVQRMTLYVRPAIAILLGLIAYRFFAESQAQIGWIQMLLIAGSSYLLIERMKVHPAFVILISLVYGGLFLG</sequence>
<reference evidence="8 9" key="1">
    <citation type="submission" date="2022-04" db="EMBL/GenBank/DDBJ databases">
        <title>Halobacillus sp. isolated from saltern.</title>
        <authorList>
            <person name="Won M."/>
            <person name="Lee C.-M."/>
            <person name="Woen H.-Y."/>
            <person name="Kwon S.-W."/>
        </authorList>
    </citation>
    <scope>NUCLEOTIDE SEQUENCE [LARGE SCALE GENOMIC DNA]</scope>
    <source>
        <strain evidence="8 9">SSTM10-2</strain>
    </source>
</reference>
<dbReference type="InterPro" id="IPR003370">
    <property type="entry name" value="Chromate_transpt"/>
</dbReference>
<accession>A0ABY4H677</accession>
<feature type="transmembrane region" description="Helical" evidence="7">
    <location>
        <begin position="73"/>
        <end position="99"/>
    </location>
</feature>
<dbReference type="InterPro" id="IPR052518">
    <property type="entry name" value="CHR_Transporter"/>
</dbReference>
<evidence type="ECO:0000256" key="1">
    <source>
        <dbReference type="ARBA" id="ARBA00004651"/>
    </source>
</evidence>
<dbReference type="Pfam" id="PF02417">
    <property type="entry name" value="Chromate_transp"/>
    <property type="match status" value="1"/>
</dbReference>
<dbReference type="PANTHER" id="PTHR43663:SF1">
    <property type="entry name" value="CHROMATE TRANSPORTER"/>
    <property type="match status" value="1"/>
</dbReference>
<evidence type="ECO:0000256" key="3">
    <source>
        <dbReference type="ARBA" id="ARBA00022475"/>
    </source>
</evidence>
<feature type="transmembrane region" description="Helical" evidence="7">
    <location>
        <begin position="158"/>
        <end position="175"/>
    </location>
</feature>